<evidence type="ECO:0000256" key="7">
    <source>
        <dbReference type="ARBA" id="ARBA00022989"/>
    </source>
</evidence>
<dbReference type="Pfam" id="PF25994">
    <property type="entry name" value="HH_AprE"/>
    <property type="match status" value="1"/>
</dbReference>
<dbReference type="PANTHER" id="PTHR30386">
    <property type="entry name" value="MEMBRANE FUSION SUBUNIT OF EMRAB-TOLC MULTIDRUG EFFLUX PUMP"/>
    <property type="match status" value="1"/>
</dbReference>
<dbReference type="Proteomes" id="UP001143400">
    <property type="component" value="Unassembled WGS sequence"/>
</dbReference>
<dbReference type="PANTHER" id="PTHR30386:SF17">
    <property type="entry name" value="ALKALINE PROTEASE SECRETION PROTEIN APRE"/>
    <property type="match status" value="1"/>
</dbReference>
<dbReference type="EMBL" id="JAFBCY010000001">
    <property type="protein sequence ID" value="MBM7850470.1"/>
    <property type="molecule type" value="Genomic_DNA"/>
</dbReference>
<keyword evidence="10" id="KW-0175">Coiled coil</keyword>
<keyword evidence="8" id="KW-0472">Membrane</keyword>
<dbReference type="Gene3D" id="2.40.50.100">
    <property type="match status" value="1"/>
</dbReference>
<dbReference type="Gene3D" id="1.10.287.470">
    <property type="entry name" value="Helix hairpin bin"/>
    <property type="match status" value="1"/>
</dbReference>
<dbReference type="PRINTS" id="PR01490">
    <property type="entry name" value="RTXTOXIND"/>
</dbReference>
<protein>
    <recommendedName>
        <fullName evidence="9">Membrane fusion protein (MFP) family protein</fullName>
    </recommendedName>
</protein>
<evidence type="ECO:0000259" key="12">
    <source>
        <dbReference type="Pfam" id="PF26002"/>
    </source>
</evidence>
<evidence type="ECO:0000256" key="1">
    <source>
        <dbReference type="ARBA" id="ARBA00004377"/>
    </source>
</evidence>
<reference evidence="13" key="3">
    <citation type="submission" date="2023-01" db="EMBL/GenBank/DDBJ databases">
        <authorList>
            <person name="Sun Q."/>
            <person name="Evtushenko L."/>
        </authorList>
    </citation>
    <scope>NUCLEOTIDE SEQUENCE</scope>
    <source>
        <strain evidence="13">VKM B-1606</strain>
    </source>
</reference>
<dbReference type="NCBIfam" id="TIGR01843">
    <property type="entry name" value="type_I_hlyD"/>
    <property type="match status" value="1"/>
</dbReference>
<evidence type="ECO:0000256" key="8">
    <source>
        <dbReference type="ARBA" id="ARBA00023136"/>
    </source>
</evidence>
<keyword evidence="6" id="KW-0812">Transmembrane</keyword>
<gene>
    <name evidence="13" type="ORF">GCM10008170_17820</name>
    <name evidence="14" type="ORF">JOD31_000682</name>
</gene>
<accession>A0A9W6IT87</accession>
<evidence type="ECO:0000256" key="5">
    <source>
        <dbReference type="ARBA" id="ARBA00022519"/>
    </source>
</evidence>
<feature type="domain" description="AprE-like long alpha-helical hairpin" evidence="11">
    <location>
        <begin position="92"/>
        <end position="281"/>
    </location>
</feature>
<evidence type="ECO:0000256" key="4">
    <source>
        <dbReference type="ARBA" id="ARBA00022475"/>
    </source>
</evidence>
<dbReference type="GO" id="GO:0005886">
    <property type="term" value="C:plasma membrane"/>
    <property type="evidence" value="ECO:0007669"/>
    <property type="project" value="UniProtKB-SubCell"/>
</dbReference>
<feature type="coiled-coil region" evidence="10">
    <location>
        <begin position="219"/>
        <end position="275"/>
    </location>
</feature>
<keyword evidence="7" id="KW-1133">Transmembrane helix</keyword>
<dbReference type="InterPro" id="IPR058982">
    <property type="entry name" value="Beta-barrel_AprE"/>
</dbReference>
<dbReference type="GO" id="GO:0015031">
    <property type="term" value="P:protein transport"/>
    <property type="evidence" value="ECO:0007669"/>
    <property type="project" value="InterPro"/>
</dbReference>
<organism evidence="13 16">
    <name type="scientific">Methylopila capsulata</name>
    <dbReference type="NCBI Taxonomy" id="61654"/>
    <lineage>
        <taxon>Bacteria</taxon>
        <taxon>Pseudomonadati</taxon>
        <taxon>Pseudomonadota</taxon>
        <taxon>Alphaproteobacteria</taxon>
        <taxon>Hyphomicrobiales</taxon>
        <taxon>Methylopilaceae</taxon>
        <taxon>Methylopila</taxon>
    </lineage>
</organism>
<proteinExistence type="inferred from homology"/>
<evidence type="ECO:0000256" key="10">
    <source>
        <dbReference type="SAM" id="Coils"/>
    </source>
</evidence>
<dbReference type="Pfam" id="PF26002">
    <property type="entry name" value="Beta-barrel_AprE"/>
    <property type="match status" value="1"/>
</dbReference>
<comment type="caution">
    <text evidence="13">The sequence shown here is derived from an EMBL/GenBank/DDBJ whole genome shotgun (WGS) entry which is preliminary data.</text>
</comment>
<keyword evidence="3 9" id="KW-0813">Transport</keyword>
<evidence type="ECO:0000256" key="9">
    <source>
        <dbReference type="RuleBase" id="RU365093"/>
    </source>
</evidence>
<evidence type="ECO:0000313" key="16">
    <source>
        <dbReference type="Proteomes" id="UP001143400"/>
    </source>
</evidence>
<dbReference type="Proteomes" id="UP000758856">
    <property type="component" value="Unassembled WGS sequence"/>
</dbReference>
<evidence type="ECO:0000313" key="15">
    <source>
        <dbReference type="Proteomes" id="UP000758856"/>
    </source>
</evidence>
<evidence type="ECO:0000256" key="6">
    <source>
        <dbReference type="ARBA" id="ARBA00022692"/>
    </source>
</evidence>
<dbReference type="InterPro" id="IPR050739">
    <property type="entry name" value="MFP"/>
</dbReference>
<keyword evidence="4 9" id="KW-1003">Cell membrane</keyword>
<dbReference type="InterPro" id="IPR058781">
    <property type="entry name" value="HH_AprE-like"/>
</dbReference>
<dbReference type="InterPro" id="IPR010129">
    <property type="entry name" value="T1SS_HlyD"/>
</dbReference>
<dbReference type="Gene3D" id="2.40.30.170">
    <property type="match status" value="1"/>
</dbReference>
<dbReference type="RefSeq" id="WP_204948891.1">
    <property type="nucleotide sequence ID" value="NZ_BSFF01000002.1"/>
</dbReference>
<evidence type="ECO:0000256" key="3">
    <source>
        <dbReference type="ARBA" id="ARBA00022448"/>
    </source>
</evidence>
<sequence>MSETRSPKLSARLRGVTFAGCVVVFGFMGGFAVWATTAPLAAGAVVRGIVGPEASRKVVQHLEGGIVAEILVKEGDLVTRGQPLLTLERAQAQASYGQYRNTLSRRQAEAARLAAQLANAETIDFSAAFQADPHDPTLPVFIEGQRALFETTRRDQAERLELLKAQIGKLQAQIDGNKDRIGGTLAQRDLIDVEIADTQGLFDKGLARKPQMLALQRRRSELDTDVAAFNADIRRAEAEIVEKQVTLRNVVTQHLNETSTDLAKARSEIAGLEARVSAAGDILTRTSVIAPETGFVLNLQAKTVGGVVRPGTEILEIVPTEGDLVIEGKVTPQEIRNIEAGMPARVSFLTFAQRDMPMIPGHVLQVAADIMTDPQTRETYYTAKVTVDRAAFLAYARPEDLKPGTPVEAYVEAKKRVAAEYFLDPIVHSFRRSFREQ</sequence>
<comment type="subcellular location">
    <subcellularLocation>
        <location evidence="1 9">Cell inner membrane</location>
        <topology evidence="1 9">Single-pass membrane protein</topology>
    </subcellularLocation>
</comment>
<dbReference type="EMBL" id="BSFF01000002">
    <property type="protein sequence ID" value="GLK55763.1"/>
    <property type="molecule type" value="Genomic_DNA"/>
</dbReference>
<dbReference type="SUPFAM" id="SSF111369">
    <property type="entry name" value="HlyD-like secretion proteins"/>
    <property type="match status" value="1"/>
</dbReference>
<name>A0A9W6IT87_9HYPH</name>
<feature type="domain" description="AprE-like beta-barrel" evidence="12">
    <location>
        <begin position="324"/>
        <end position="412"/>
    </location>
</feature>
<reference evidence="13" key="1">
    <citation type="journal article" date="2014" name="Int. J. Syst. Evol. Microbiol.">
        <title>Complete genome sequence of Corynebacterium casei LMG S-19264T (=DSM 44701T), isolated from a smear-ripened cheese.</title>
        <authorList>
            <consortium name="US DOE Joint Genome Institute (JGI-PGF)"/>
            <person name="Walter F."/>
            <person name="Albersmeier A."/>
            <person name="Kalinowski J."/>
            <person name="Ruckert C."/>
        </authorList>
    </citation>
    <scope>NUCLEOTIDE SEQUENCE</scope>
    <source>
        <strain evidence="13">VKM B-1606</strain>
    </source>
</reference>
<comment type="similarity">
    <text evidence="2 9">Belongs to the membrane fusion protein (MFP) (TC 8.A.1) family.</text>
</comment>
<dbReference type="AlphaFoldDB" id="A0A9W6IT87"/>
<evidence type="ECO:0000313" key="13">
    <source>
        <dbReference type="EMBL" id="GLK55763.1"/>
    </source>
</evidence>
<evidence type="ECO:0000256" key="2">
    <source>
        <dbReference type="ARBA" id="ARBA00009477"/>
    </source>
</evidence>
<evidence type="ECO:0000259" key="11">
    <source>
        <dbReference type="Pfam" id="PF25994"/>
    </source>
</evidence>
<feature type="coiled-coil region" evidence="10">
    <location>
        <begin position="153"/>
        <end position="180"/>
    </location>
</feature>
<keyword evidence="5 9" id="KW-0997">Cell inner membrane</keyword>
<reference evidence="14 15" key="2">
    <citation type="submission" date="2021-01" db="EMBL/GenBank/DDBJ databases">
        <title>Genomic Encyclopedia of Type Strains, Phase IV (KMG-IV): sequencing the most valuable type-strain genomes for metagenomic binning, comparative biology and taxonomic classification.</title>
        <authorList>
            <person name="Goeker M."/>
        </authorList>
    </citation>
    <scope>NUCLEOTIDE SEQUENCE [LARGE SCALE GENOMIC DNA]</scope>
    <source>
        <strain evidence="14 15">DSM 6130</strain>
    </source>
</reference>
<evidence type="ECO:0000313" key="14">
    <source>
        <dbReference type="EMBL" id="MBM7850470.1"/>
    </source>
</evidence>
<keyword evidence="15" id="KW-1185">Reference proteome</keyword>